<dbReference type="SUPFAM" id="SSF50814">
    <property type="entry name" value="Lipocalins"/>
    <property type="match status" value="1"/>
</dbReference>
<evidence type="ECO:0000313" key="3">
    <source>
        <dbReference type="EMBL" id="KOY76895.1"/>
    </source>
</evidence>
<evidence type="ECO:0000313" key="6">
    <source>
        <dbReference type="Proteomes" id="UP000037778"/>
    </source>
</evidence>
<evidence type="ECO:0008006" key="9">
    <source>
        <dbReference type="Google" id="ProtNLM"/>
    </source>
</evidence>
<reference evidence="5 6" key="1">
    <citation type="journal article" date="2015" name="Genome Biol. Evol.">
        <title>Functionally Structured Genomes in Lactobacillus kunkeei Colonizing the Honey Crop and Food Products of Honeybees and Stingless Bees.</title>
        <authorList>
            <person name="Tamarit D."/>
            <person name="Ellegaard K.M."/>
            <person name="Wikander J."/>
            <person name="Olofsson T."/>
            <person name="Vasquez A."/>
            <person name="Andersson S.G."/>
        </authorList>
    </citation>
    <scope>NUCLEOTIDE SEQUENCE [LARGE SCALE GENOMIC DNA]</scope>
    <source>
        <strain evidence="3 6">LAko</strain>
        <strain evidence="4 5">LAla</strain>
    </source>
</reference>
<evidence type="ECO:0000313" key="2">
    <source>
        <dbReference type="EMBL" id="GAT90832.1"/>
    </source>
</evidence>
<dbReference type="Proteomes" id="UP000067203">
    <property type="component" value="Chromosome"/>
</dbReference>
<name>A0A0M9D8X4_9LACO</name>
<dbReference type="RefSeq" id="WP_051592206.1">
    <property type="nucleotide sequence ID" value="NZ_BAABVW010000066.1"/>
</dbReference>
<dbReference type="EMBL" id="JXCZ01000009">
    <property type="protein sequence ID" value="KOY79591.1"/>
    <property type="molecule type" value="Genomic_DNA"/>
</dbReference>
<dbReference type="Gene3D" id="2.40.128.20">
    <property type="match status" value="1"/>
</dbReference>
<reference evidence="2 8" key="4">
    <citation type="journal article" date="2016" name="Syst. Appl. Microbiol.">
        <title>Genomic characterization of a fructophilic bee symbiont Lactobacillus kunkeei reveals its niche-specific adaptation.</title>
        <authorList>
            <person name="Maeno S."/>
            <person name="Tanizawa Y."/>
            <person name="Kanesaki Y."/>
            <person name="Kubota E."/>
            <person name="Kumar H."/>
            <person name="Dicks L."/>
            <person name="Salminen S."/>
            <person name="Nakagawa J."/>
            <person name="Arita M."/>
            <person name="Endo A."/>
        </authorList>
    </citation>
    <scope>NUCLEOTIDE SEQUENCE [LARGE SCALE GENOMIC DNA]</scope>
    <source>
        <strain evidence="2 8">FF30-6</strain>
    </source>
</reference>
<evidence type="ECO:0000313" key="5">
    <source>
        <dbReference type="Proteomes" id="UP000037749"/>
    </source>
</evidence>
<evidence type="ECO:0000313" key="1">
    <source>
        <dbReference type="EMBL" id="ALJ30948.1"/>
    </source>
</evidence>
<sequence length="146" mass="16816">MDKNENAQKVVVNLKTTIFQDAEREDFIFEEVGSLVQMNNGLYLRFTEHQDNQAVANVTLKITDEHVQLTRQANGGHHSRMIFDENKDHDTIYQTEYGPIKILVKTKELNYDYNEDIMNGKLGIDYELHSGGMIVGEYNLTLQFSA</sequence>
<dbReference type="EMBL" id="CP012920">
    <property type="protein sequence ID" value="ALJ30948.1"/>
    <property type="molecule type" value="Genomic_DNA"/>
</dbReference>
<dbReference type="Proteomes" id="UP000037778">
    <property type="component" value="Unassembled WGS sequence"/>
</dbReference>
<keyword evidence="6" id="KW-1185">Reference proteome</keyword>
<dbReference type="Proteomes" id="UP000037749">
    <property type="component" value="Unassembled WGS sequence"/>
</dbReference>
<dbReference type="InterPro" id="IPR015231">
    <property type="entry name" value="DUF1934"/>
</dbReference>
<dbReference type="EMBL" id="JXCY01000003">
    <property type="protein sequence ID" value="KOY76895.1"/>
    <property type="molecule type" value="Genomic_DNA"/>
</dbReference>
<dbReference type="OrthoDB" id="2151645at2"/>
<organism evidence="4 5">
    <name type="scientific">Apilactobacillus kunkeei</name>
    <dbReference type="NCBI Taxonomy" id="148814"/>
    <lineage>
        <taxon>Bacteria</taxon>
        <taxon>Bacillati</taxon>
        <taxon>Bacillota</taxon>
        <taxon>Bacilli</taxon>
        <taxon>Lactobacillales</taxon>
        <taxon>Lactobacillaceae</taxon>
        <taxon>Apilactobacillus</taxon>
    </lineage>
</organism>
<gene>
    <name evidence="1" type="ORF">APS55_01305</name>
    <name evidence="2" type="ORF">FF306_00943</name>
    <name evidence="3" type="ORF">RZ71_11230</name>
    <name evidence="4" type="ORF">RZ72_08150</name>
</gene>
<reference evidence="7" key="2">
    <citation type="submission" date="2015-10" db="EMBL/GenBank/DDBJ databases">
        <title>Bioinformatic analysis of the first complete genome sequence of Lactobacillus kunkeei strain MP2, an Apis mellifera gut isolate.</title>
        <authorList>
            <person name="Asenjo F."/>
            <person name="Olmos A."/>
            <person name="Henriquez-Piskulich P."/>
            <person name="Aldea P."/>
            <person name="Ugalde J.A."/>
            <person name="Trombert A.N."/>
        </authorList>
    </citation>
    <scope>NUCLEOTIDE SEQUENCE [LARGE SCALE GENOMIC DNA]</scope>
    <source>
        <strain evidence="7">MP2</strain>
    </source>
</reference>
<dbReference type="Pfam" id="PF09148">
    <property type="entry name" value="DUF1934"/>
    <property type="match status" value="1"/>
</dbReference>
<dbReference type="KEGG" id="lku:APS55_01305"/>
<dbReference type="Proteomes" id="UP000186588">
    <property type="component" value="Unassembled WGS sequence"/>
</dbReference>
<evidence type="ECO:0000313" key="4">
    <source>
        <dbReference type="EMBL" id="KOY79591.1"/>
    </source>
</evidence>
<accession>A0A0M9D8X4</accession>
<proteinExistence type="predicted"/>
<dbReference type="EMBL" id="BDDX01000010">
    <property type="protein sequence ID" value="GAT90832.1"/>
    <property type="molecule type" value="Genomic_DNA"/>
</dbReference>
<reference evidence="1 7" key="3">
    <citation type="journal article" date="2016" name="PeerJ">
        <title>Genome sequencing and analysis of the first complete genome of Lactobacillus kunkeei strain MP2, an Apis mellifera gut isolate.</title>
        <authorList>
            <person name="Asenjo F."/>
            <person name="Olmos A."/>
            <person name="Henriquez-Piskulich P."/>
            <person name="Polanco V."/>
            <person name="Aldea P."/>
            <person name="Ugalde J.A."/>
            <person name="Trombert A.N."/>
        </authorList>
    </citation>
    <scope>NUCLEOTIDE SEQUENCE [LARGE SCALE GENOMIC DNA]</scope>
    <source>
        <strain evidence="1 7">MP2</strain>
    </source>
</reference>
<dbReference type="InterPro" id="IPR012674">
    <property type="entry name" value="Calycin"/>
</dbReference>
<evidence type="ECO:0000313" key="8">
    <source>
        <dbReference type="Proteomes" id="UP000186588"/>
    </source>
</evidence>
<dbReference type="AlphaFoldDB" id="A0A0M9D8X4"/>
<evidence type="ECO:0000313" key="7">
    <source>
        <dbReference type="Proteomes" id="UP000067203"/>
    </source>
</evidence>
<protein>
    <recommendedName>
        <fullName evidence="9">DUF1934 domain-containing protein</fullName>
    </recommendedName>
</protein>
<dbReference type="PATRIC" id="fig|148814.15.peg.328"/>